<dbReference type="AlphaFoldDB" id="A0A3A9KCI0"/>
<evidence type="ECO:0000313" key="1">
    <source>
        <dbReference type="EMBL" id="RKL65085.1"/>
    </source>
</evidence>
<dbReference type="OrthoDB" id="9959413at2"/>
<sequence>MLQLEIDQKAIQNFNAHFGYFIEEHIVSYYNPDFVLVFSPFSYSMSFLKNEIIVSKIEDNRIVDVIQLSYRNLIPDSFLTHILSLDSIPSRIFRYRDIGLNRLRAEIIDELRLGAITAADKIAIWDDYHIIIKISYKLQMENILR</sequence>
<dbReference type="RefSeq" id="WP_110934581.1">
    <property type="nucleotide sequence ID" value="NZ_KZ614146.1"/>
</dbReference>
<protein>
    <submittedName>
        <fullName evidence="1">Uncharacterized protein</fullName>
    </submittedName>
</protein>
<gene>
    <name evidence="1" type="ORF">CR203_22725</name>
</gene>
<name>A0A3A9KCI0_9BACI</name>
<evidence type="ECO:0000313" key="2">
    <source>
        <dbReference type="Proteomes" id="UP000281498"/>
    </source>
</evidence>
<dbReference type="Proteomes" id="UP000281498">
    <property type="component" value="Unassembled WGS sequence"/>
</dbReference>
<organism evidence="1 2">
    <name type="scientific">Salipaludibacillus neizhouensis</name>
    <dbReference type="NCBI Taxonomy" id="885475"/>
    <lineage>
        <taxon>Bacteria</taxon>
        <taxon>Bacillati</taxon>
        <taxon>Bacillota</taxon>
        <taxon>Bacilli</taxon>
        <taxon>Bacillales</taxon>
        <taxon>Bacillaceae</taxon>
    </lineage>
</organism>
<accession>A0A3A9KCI0</accession>
<dbReference type="EMBL" id="PDOE01000023">
    <property type="protein sequence ID" value="RKL65085.1"/>
    <property type="molecule type" value="Genomic_DNA"/>
</dbReference>
<proteinExistence type="predicted"/>
<reference evidence="1 2" key="1">
    <citation type="submission" date="2017-10" db="EMBL/GenBank/DDBJ databases">
        <title>Bacillus sp. nov., a halophilic bacterium isolated from a Keqin Lake.</title>
        <authorList>
            <person name="Wang H."/>
        </authorList>
    </citation>
    <scope>NUCLEOTIDE SEQUENCE [LARGE SCALE GENOMIC DNA]</scope>
    <source>
        <strain evidence="1 2">KCTC 13187</strain>
    </source>
</reference>
<comment type="caution">
    <text evidence="1">The sequence shown here is derived from an EMBL/GenBank/DDBJ whole genome shotgun (WGS) entry which is preliminary data.</text>
</comment>
<keyword evidence="2" id="KW-1185">Reference proteome</keyword>